<organism evidence="1">
    <name type="scientific">Acididesulfobacillus acetoxydans</name>
    <dbReference type="NCBI Taxonomy" id="1561005"/>
    <lineage>
        <taxon>Bacteria</taxon>
        <taxon>Bacillati</taxon>
        <taxon>Bacillota</taxon>
        <taxon>Clostridia</taxon>
        <taxon>Eubacteriales</taxon>
        <taxon>Peptococcaceae</taxon>
        <taxon>Acididesulfobacillus</taxon>
    </lineage>
</organism>
<dbReference type="Proteomes" id="UP001071230">
    <property type="component" value="Unassembled WGS sequence"/>
</dbReference>
<evidence type="ECO:0000313" key="1">
    <source>
        <dbReference type="EMBL" id="CAA7600700.1"/>
    </source>
</evidence>
<dbReference type="EMBL" id="LR746496">
    <property type="protein sequence ID" value="CAA7600700.1"/>
    <property type="molecule type" value="Genomic_DNA"/>
</dbReference>
<dbReference type="KEGG" id="aacx:DEACI_1353"/>
<dbReference type="AlphaFoldDB" id="A0A8S0X4C4"/>
<keyword evidence="3" id="KW-1185">Reference proteome</keyword>
<evidence type="ECO:0000313" key="2">
    <source>
        <dbReference type="EMBL" id="CEJ09481.1"/>
    </source>
</evidence>
<evidence type="ECO:0000313" key="3">
    <source>
        <dbReference type="Proteomes" id="UP001071230"/>
    </source>
</evidence>
<dbReference type="Proteomes" id="UP000836597">
    <property type="component" value="Chromosome"/>
</dbReference>
<reference evidence="1" key="2">
    <citation type="submission" date="2020-01" db="EMBL/GenBank/DDBJ databases">
        <authorList>
            <person name="Hornung B."/>
        </authorList>
    </citation>
    <scope>NUCLEOTIDE SEQUENCE</scope>
    <source>
        <strain evidence="1">PacBioINE</strain>
    </source>
</reference>
<gene>
    <name evidence="1" type="ORF">DEACI_1353</name>
    <name evidence="2" type="ORF">DEACI_3965</name>
</gene>
<reference evidence="2" key="1">
    <citation type="submission" date="2014-11" db="EMBL/GenBank/DDBJ databases">
        <authorList>
            <person name="Hornung B.V."/>
        </authorList>
    </citation>
    <scope>NUCLEOTIDE SEQUENCE</scope>
    <source>
        <strain evidence="2">INE</strain>
    </source>
</reference>
<name>A0A8S0X4C4_9FIRM</name>
<dbReference type="EMBL" id="CDGJ01000132">
    <property type="protein sequence ID" value="CEJ09481.1"/>
    <property type="molecule type" value="Genomic_DNA"/>
</dbReference>
<accession>A0A8S0X4C4</accession>
<sequence length="63" mass="7121">MLKLNIETSVRESTPDEAEYGVPLSLVEVGISRLDEILSERIKVWLVITKKTLNGPKQKRNAN</sequence>
<protein>
    <submittedName>
        <fullName evidence="1">Uncharacterized protein</fullName>
    </submittedName>
</protein>
<proteinExistence type="predicted"/>